<dbReference type="GO" id="GO:0006351">
    <property type="term" value="P:DNA-templated transcription"/>
    <property type="evidence" value="ECO:0007669"/>
    <property type="project" value="InterPro"/>
</dbReference>
<dbReference type="GO" id="GO:0008270">
    <property type="term" value="F:zinc ion binding"/>
    <property type="evidence" value="ECO:0007669"/>
    <property type="project" value="InterPro"/>
</dbReference>
<dbReference type="OrthoDB" id="3364175at2759"/>
<dbReference type="PANTHER" id="PTHR31001">
    <property type="entry name" value="UNCHARACTERIZED TRANSCRIPTIONAL REGULATORY PROTEIN"/>
    <property type="match status" value="1"/>
</dbReference>
<name>A0A238FP53_9BASI</name>
<sequence length="962" mass="105449">MSARGPNSNITTRWGLTPSASTSTSALGATTPWSDAHYANVDRDHQHDHDHDHDPLLDREHRSAEAGGDGGEASDEERTAGANGSGAEERTSRKHDRASASKREGSLSSSSLRKKKRARVVLSCTMCVRRKTKCDKVVPCSACVKRGSPNEQPFALNEELVALRSRVNTLEGLVNSLLTASKPSPATPHGPSPSYISASTSTPTSHLLPHKAENDEAHVAEALQKLSEGGTNDARSPLFEGAANAMAARAGAGSNHFRSSGSPELDHILSLIPERAICDLLLESYLLRVDWQLHILHIPTLKHDYRTMWDKLRSPAPATGPESLEAWVPPRLGTFFMVLALGLYFIPPELSPYSAVEAAAMPWKWLDAAEKALGLADWSGRPQLRTVQTILLMGQFWHHLGEIDRFVIWIGAGVRVAQSLGLHNAEQTGILHLPYDDFPIKTYARDFFCREMGKRSWWSLCADDWDVSYRTRNVSVLRTQDFSTPSPFNLTDDDLMDGPVPSRNLTQPTSVTFQICFSDLIYLSQQWRQPHREMGNIGNLSVETVISLDEIVRGMSVRFPFYLQLEKKDDPAVRALEQAHPLVAIQRLHLAKELHCRYVRLHRRALFGDDLGTAQARVSRSTLRSSASTLLSIVAEFRAKTDYAHKLWWVNSYMTLAAVALLFSNIQLLTSSTTPVASSVLNDAASKRHEVLTTLTLTRGTPPLSPHTVQGLRIIDFLLQEENVIVANAKRATVGGRHLSGRDAERYYAAMDVVAKATMCVAERETLRLKDLADHWNDFEPRPQSVLQQQQQLQQQGGQQQQQVGQLIPPPNLQQQQQQQALAATTSASAVQTSTTSHSRGGAPMLVVPPPNGGAATYASPTTVGSMSGLSPTNNGAMAQQQAPNYHLSSGNQTALDFSTAQAWGTSGGVQAQQQQQSLQYGNAATGVGAGAGAMTGLQAFQFPYDPFWTQDDGWDDFSRLV</sequence>
<keyword evidence="2" id="KW-0479">Metal-binding</keyword>
<feature type="compositionally biased region" description="Basic and acidic residues" evidence="4">
    <location>
        <begin position="40"/>
        <end position="64"/>
    </location>
</feature>
<dbReference type="CDD" id="cd00067">
    <property type="entry name" value="GAL4"/>
    <property type="match status" value="1"/>
</dbReference>
<dbReference type="InterPro" id="IPR050613">
    <property type="entry name" value="Sec_Metabolite_Reg"/>
</dbReference>
<dbReference type="GO" id="GO:0005634">
    <property type="term" value="C:nucleus"/>
    <property type="evidence" value="ECO:0007669"/>
    <property type="project" value="UniProtKB-SubCell"/>
</dbReference>
<feature type="compositionally biased region" description="Polar residues" evidence="4">
    <location>
        <begin position="1"/>
        <end position="14"/>
    </location>
</feature>
<organism evidence="6 7">
    <name type="scientific">Microbotryum intermedium</name>
    <dbReference type="NCBI Taxonomy" id="269621"/>
    <lineage>
        <taxon>Eukaryota</taxon>
        <taxon>Fungi</taxon>
        <taxon>Dikarya</taxon>
        <taxon>Basidiomycota</taxon>
        <taxon>Pucciniomycotina</taxon>
        <taxon>Microbotryomycetes</taxon>
        <taxon>Microbotryales</taxon>
        <taxon>Microbotryaceae</taxon>
        <taxon>Microbotryum</taxon>
    </lineage>
</organism>
<dbReference type="STRING" id="269621.A0A238FP53"/>
<evidence type="ECO:0000313" key="7">
    <source>
        <dbReference type="Proteomes" id="UP000198372"/>
    </source>
</evidence>
<dbReference type="Gene3D" id="4.10.240.10">
    <property type="entry name" value="Zn(2)-C6 fungal-type DNA-binding domain"/>
    <property type="match status" value="1"/>
</dbReference>
<dbReference type="InterPro" id="IPR001138">
    <property type="entry name" value="Zn2Cys6_DnaBD"/>
</dbReference>
<feature type="compositionally biased region" description="Low complexity" evidence="4">
    <location>
        <begin position="814"/>
        <end position="839"/>
    </location>
</feature>
<dbReference type="AlphaFoldDB" id="A0A238FP53"/>
<feature type="compositionally biased region" description="Low complexity" evidence="4">
    <location>
        <begin position="786"/>
        <end position="807"/>
    </location>
</feature>
<dbReference type="SUPFAM" id="SSF57701">
    <property type="entry name" value="Zn2/Cys6 DNA-binding domain"/>
    <property type="match status" value="1"/>
</dbReference>
<keyword evidence="3" id="KW-0539">Nucleus</keyword>
<dbReference type="InterPro" id="IPR036864">
    <property type="entry name" value="Zn2-C6_fun-type_DNA-bd_sf"/>
</dbReference>
<dbReference type="PANTHER" id="PTHR31001:SF76">
    <property type="entry name" value="ZN(2)-C6 FUNGAL-TYPE DOMAIN-CONTAINING PROTEIN"/>
    <property type="match status" value="1"/>
</dbReference>
<feature type="compositionally biased region" description="Low complexity" evidence="4">
    <location>
        <begin position="15"/>
        <end position="32"/>
    </location>
</feature>
<dbReference type="Proteomes" id="UP000198372">
    <property type="component" value="Unassembled WGS sequence"/>
</dbReference>
<feature type="region of interest" description="Disordered" evidence="4">
    <location>
        <begin position="180"/>
        <end position="205"/>
    </location>
</feature>
<dbReference type="GO" id="GO:0003677">
    <property type="term" value="F:DNA binding"/>
    <property type="evidence" value="ECO:0007669"/>
    <property type="project" value="InterPro"/>
</dbReference>
<evidence type="ECO:0000256" key="4">
    <source>
        <dbReference type="SAM" id="MobiDB-lite"/>
    </source>
</evidence>
<dbReference type="Pfam" id="PF04082">
    <property type="entry name" value="Fungal_trans"/>
    <property type="match status" value="1"/>
</dbReference>
<protein>
    <submittedName>
        <fullName evidence="6">BQ2448_6913 protein</fullName>
    </submittedName>
</protein>
<feature type="compositionally biased region" description="Basic and acidic residues" evidence="4">
    <location>
        <begin position="87"/>
        <end position="105"/>
    </location>
</feature>
<feature type="region of interest" description="Disordered" evidence="4">
    <location>
        <begin position="783"/>
        <end position="860"/>
    </location>
</feature>
<gene>
    <name evidence="6" type="ORF">BQ2448_6913</name>
</gene>
<evidence type="ECO:0000256" key="1">
    <source>
        <dbReference type="ARBA" id="ARBA00004123"/>
    </source>
</evidence>
<evidence type="ECO:0000313" key="6">
    <source>
        <dbReference type="EMBL" id="SCV72988.1"/>
    </source>
</evidence>
<feature type="region of interest" description="Disordered" evidence="4">
    <location>
        <begin position="1"/>
        <end position="114"/>
    </location>
</feature>
<reference evidence="7" key="1">
    <citation type="submission" date="2016-09" db="EMBL/GenBank/DDBJ databases">
        <authorList>
            <person name="Jeantristanb JTB J.-T."/>
            <person name="Ricardo R."/>
        </authorList>
    </citation>
    <scope>NUCLEOTIDE SEQUENCE [LARGE SCALE GENOMIC DNA]</scope>
</reference>
<evidence type="ECO:0000256" key="3">
    <source>
        <dbReference type="ARBA" id="ARBA00023242"/>
    </source>
</evidence>
<dbReference type="PROSITE" id="PS50048">
    <property type="entry name" value="ZN2_CY6_FUNGAL_2"/>
    <property type="match status" value="1"/>
</dbReference>
<comment type="subcellular location">
    <subcellularLocation>
        <location evidence="1">Nucleus</location>
    </subcellularLocation>
</comment>
<keyword evidence="7" id="KW-1185">Reference proteome</keyword>
<evidence type="ECO:0000259" key="5">
    <source>
        <dbReference type="PROSITE" id="PS50048"/>
    </source>
</evidence>
<evidence type="ECO:0000256" key="2">
    <source>
        <dbReference type="ARBA" id="ARBA00022723"/>
    </source>
</evidence>
<proteinExistence type="predicted"/>
<dbReference type="GO" id="GO:0000981">
    <property type="term" value="F:DNA-binding transcription factor activity, RNA polymerase II-specific"/>
    <property type="evidence" value="ECO:0007669"/>
    <property type="project" value="InterPro"/>
</dbReference>
<dbReference type="SMART" id="SM00066">
    <property type="entry name" value="GAL4"/>
    <property type="match status" value="1"/>
</dbReference>
<feature type="domain" description="Zn(2)-C6 fungal-type" evidence="5">
    <location>
        <begin position="123"/>
        <end position="147"/>
    </location>
</feature>
<feature type="compositionally biased region" description="Polar residues" evidence="4">
    <location>
        <begin position="194"/>
        <end position="205"/>
    </location>
</feature>
<accession>A0A238FP53</accession>
<dbReference type="EMBL" id="FMSP01000017">
    <property type="protein sequence ID" value="SCV72988.1"/>
    <property type="molecule type" value="Genomic_DNA"/>
</dbReference>
<dbReference type="InterPro" id="IPR007219">
    <property type="entry name" value="XnlR_reg_dom"/>
</dbReference>
<dbReference type="Pfam" id="PF00172">
    <property type="entry name" value="Zn_clus"/>
    <property type="match status" value="1"/>
</dbReference>
<dbReference type="CDD" id="cd12148">
    <property type="entry name" value="fungal_TF_MHR"/>
    <property type="match status" value="1"/>
</dbReference>